<dbReference type="AlphaFoldDB" id="A0AAU2W1X1"/>
<dbReference type="Pfam" id="PF01041">
    <property type="entry name" value="DegT_DnrJ_EryC1"/>
    <property type="match status" value="1"/>
</dbReference>
<accession>A0AAU2W1X1</accession>
<feature type="active site" description="Proton acceptor" evidence="3">
    <location>
        <position position="185"/>
    </location>
</feature>
<keyword evidence="6" id="KW-0032">Aminotransferase</keyword>
<dbReference type="InterPro" id="IPR015424">
    <property type="entry name" value="PyrdxlP-dep_Trfase"/>
</dbReference>
<dbReference type="Gene3D" id="3.40.640.10">
    <property type="entry name" value="Type I PLP-dependent aspartate aminotransferase-like (Major domain)"/>
    <property type="match status" value="1"/>
</dbReference>
<dbReference type="GO" id="GO:0008483">
    <property type="term" value="F:transaminase activity"/>
    <property type="evidence" value="ECO:0007669"/>
    <property type="project" value="UniProtKB-KW"/>
</dbReference>
<keyword evidence="6" id="KW-0808">Transferase</keyword>
<sequence length="380" mass="40567">MHVPFSHVQEENSALANELLPRLAGVLTSGVLVGGEEVARFERAFAQMHGTREAVAVNSGTDALRLALRSLGVRRGSVGITVANTFVATVGALVSEGIRPLLVDVGADENIDPDAVEAAITEETGVVVAVHLRGRPAQMDVLRNLCAERGIPLLEDCAQAVGAAFLGRPVGSFGAAGCFSLHPLKNLAACGDGGVVVTDDPVLADRLRLLRNHGLVDRDTAAVWGENSRLDPLQAAALEVKMARLPAWTARRVELAGLYDTRLAGLPLALPARSADRTHVYHRYCIRTPWRDELQVHLAAAGVETAIHYPVPVHRQPAARSGGVTVAGEGLAVTERQSSQILSLPLHPSMAEEQIAHVTDRITDFHQQRAHRVKSEDVAT</sequence>
<dbReference type="GO" id="GO:0030170">
    <property type="term" value="F:pyridoxal phosphate binding"/>
    <property type="evidence" value="ECO:0007669"/>
    <property type="project" value="TreeGrafter"/>
</dbReference>
<dbReference type="InterPro" id="IPR000653">
    <property type="entry name" value="DegT/StrS_aminotransferase"/>
</dbReference>
<dbReference type="Gene3D" id="3.90.1150.10">
    <property type="entry name" value="Aspartate Aminotransferase, domain 1"/>
    <property type="match status" value="1"/>
</dbReference>
<feature type="modified residue" description="N6-(pyridoxal phosphate)lysine" evidence="4">
    <location>
        <position position="185"/>
    </location>
</feature>
<proteinExistence type="inferred from homology"/>
<dbReference type="InterPro" id="IPR015421">
    <property type="entry name" value="PyrdxlP-dep_Trfase_major"/>
</dbReference>
<gene>
    <name evidence="6" type="ORF">OG398_36650</name>
</gene>
<dbReference type="GO" id="GO:0000271">
    <property type="term" value="P:polysaccharide biosynthetic process"/>
    <property type="evidence" value="ECO:0007669"/>
    <property type="project" value="TreeGrafter"/>
</dbReference>
<dbReference type="InterPro" id="IPR015422">
    <property type="entry name" value="PyrdxlP-dep_Trfase_small"/>
</dbReference>
<organism evidence="6">
    <name type="scientific">Streptomyces sp. NBC_00008</name>
    <dbReference type="NCBI Taxonomy" id="2903610"/>
    <lineage>
        <taxon>Bacteria</taxon>
        <taxon>Bacillati</taxon>
        <taxon>Actinomycetota</taxon>
        <taxon>Actinomycetes</taxon>
        <taxon>Kitasatosporales</taxon>
        <taxon>Streptomycetaceae</taxon>
        <taxon>Streptomyces</taxon>
    </lineage>
</organism>
<evidence type="ECO:0000313" key="6">
    <source>
        <dbReference type="EMBL" id="WTW73378.1"/>
    </source>
</evidence>
<dbReference type="CDD" id="cd00616">
    <property type="entry name" value="AHBA_syn"/>
    <property type="match status" value="1"/>
</dbReference>
<keyword evidence="1 4" id="KW-0663">Pyridoxal phosphate</keyword>
<evidence type="ECO:0000256" key="4">
    <source>
        <dbReference type="PIRSR" id="PIRSR000390-2"/>
    </source>
</evidence>
<evidence type="ECO:0000256" key="1">
    <source>
        <dbReference type="ARBA" id="ARBA00022898"/>
    </source>
</evidence>
<comment type="similarity">
    <text evidence="2 5">Belongs to the DegT/DnrJ/EryC1 family.</text>
</comment>
<dbReference type="PIRSF" id="PIRSF000390">
    <property type="entry name" value="PLP_StrS"/>
    <property type="match status" value="1"/>
</dbReference>
<protein>
    <submittedName>
        <fullName evidence="6">DegT/DnrJ/EryC1/StrS family aminotransferase</fullName>
    </submittedName>
</protein>
<name>A0AAU2W1X1_9ACTN</name>
<reference evidence="6" key="1">
    <citation type="submission" date="2022-10" db="EMBL/GenBank/DDBJ databases">
        <title>The complete genomes of actinobacterial strains from the NBC collection.</title>
        <authorList>
            <person name="Joergensen T.S."/>
            <person name="Alvarez Arevalo M."/>
            <person name="Sterndorff E.B."/>
            <person name="Faurdal D."/>
            <person name="Vuksanovic O."/>
            <person name="Mourched A.-S."/>
            <person name="Charusanti P."/>
            <person name="Shaw S."/>
            <person name="Blin K."/>
            <person name="Weber T."/>
        </authorList>
    </citation>
    <scope>NUCLEOTIDE SEQUENCE</scope>
    <source>
        <strain evidence="6">NBC_00008</strain>
    </source>
</reference>
<dbReference type="PANTHER" id="PTHR30244:SF36">
    <property type="entry name" value="3-OXO-GLUCOSE-6-PHOSPHATE:GLUTAMATE AMINOTRANSFERASE"/>
    <property type="match status" value="1"/>
</dbReference>
<dbReference type="EMBL" id="CP108313">
    <property type="protein sequence ID" value="WTW73378.1"/>
    <property type="molecule type" value="Genomic_DNA"/>
</dbReference>
<evidence type="ECO:0000256" key="3">
    <source>
        <dbReference type="PIRSR" id="PIRSR000390-1"/>
    </source>
</evidence>
<evidence type="ECO:0000256" key="2">
    <source>
        <dbReference type="ARBA" id="ARBA00037999"/>
    </source>
</evidence>
<dbReference type="PANTHER" id="PTHR30244">
    <property type="entry name" value="TRANSAMINASE"/>
    <property type="match status" value="1"/>
</dbReference>
<evidence type="ECO:0000256" key="5">
    <source>
        <dbReference type="RuleBase" id="RU004508"/>
    </source>
</evidence>
<dbReference type="SUPFAM" id="SSF53383">
    <property type="entry name" value="PLP-dependent transferases"/>
    <property type="match status" value="1"/>
</dbReference>